<dbReference type="EMBL" id="FXAN01000072">
    <property type="protein sequence ID" value="SMG01350.1"/>
    <property type="molecule type" value="Genomic_DNA"/>
</dbReference>
<evidence type="ECO:0000256" key="1">
    <source>
        <dbReference type="SAM" id="MobiDB-lite"/>
    </source>
</evidence>
<evidence type="ECO:0000313" key="2">
    <source>
        <dbReference type="EMBL" id="SMG01350.1"/>
    </source>
</evidence>
<accession>A0A238H820</accession>
<gene>
    <name evidence="2" type="ORF">BSIN_0566</name>
</gene>
<name>A0A238H820_9BURK</name>
<organism evidence="2 3">
    <name type="scientific">Burkholderia singularis</name>
    <dbReference type="NCBI Taxonomy" id="1503053"/>
    <lineage>
        <taxon>Bacteria</taxon>
        <taxon>Pseudomonadati</taxon>
        <taxon>Pseudomonadota</taxon>
        <taxon>Betaproteobacteria</taxon>
        <taxon>Burkholderiales</taxon>
        <taxon>Burkholderiaceae</taxon>
        <taxon>Burkholderia</taxon>
        <taxon>pseudomallei group</taxon>
    </lineage>
</organism>
<proteinExistence type="predicted"/>
<dbReference type="AlphaFoldDB" id="A0A238H820"/>
<sequence length="47" mass="5323">MTRPAWQRRLARRSAIRAPAGRLKPPVSPTQRRGGRCVIPRAIHPAR</sequence>
<reference evidence="2 3" key="1">
    <citation type="submission" date="2017-04" db="EMBL/GenBank/DDBJ databases">
        <authorList>
            <person name="Afonso C.L."/>
            <person name="Miller P.J."/>
            <person name="Scott M.A."/>
            <person name="Spackman E."/>
            <person name="Goraichik I."/>
            <person name="Dimitrov K.M."/>
            <person name="Suarez D.L."/>
            <person name="Swayne D.E."/>
        </authorList>
    </citation>
    <scope>NUCLEOTIDE SEQUENCE [LARGE SCALE GENOMIC DNA]</scope>
    <source>
        <strain evidence="2">LMG 28154</strain>
    </source>
</reference>
<dbReference type="Proteomes" id="UP000198460">
    <property type="component" value="Unassembled WGS sequence"/>
</dbReference>
<protein>
    <submittedName>
        <fullName evidence="2">Uncharacterized protein</fullName>
    </submittedName>
</protein>
<feature type="region of interest" description="Disordered" evidence="1">
    <location>
        <begin position="1"/>
        <end position="47"/>
    </location>
</feature>
<evidence type="ECO:0000313" key="3">
    <source>
        <dbReference type="Proteomes" id="UP000198460"/>
    </source>
</evidence>